<dbReference type="SFLD" id="SFLDG01017">
    <property type="entry name" value="Polyprenyl_Transferase_Like"/>
    <property type="match status" value="1"/>
</dbReference>
<dbReference type="InterPro" id="IPR000092">
    <property type="entry name" value="Polyprenyl_synt"/>
</dbReference>
<dbReference type="CDD" id="cd00685">
    <property type="entry name" value="Trans_IPPS_HT"/>
    <property type="match status" value="1"/>
</dbReference>
<dbReference type="Proteomes" id="UP000618733">
    <property type="component" value="Unassembled WGS sequence"/>
</dbReference>
<dbReference type="SUPFAM" id="SSF48576">
    <property type="entry name" value="Terpenoid synthases"/>
    <property type="match status" value="1"/>
</dbReference>
<dbReference type="InterPro" id="IPR033749">
    <property type="entry name" value="Polyprenyl_synt_CS"/>
</dbReference>
<dbReference type="PANTHER" id="PTHR12001:SF85">
    <property type="entry name" value="SHORT CHAIN ISOPRENYL DIPHOSPHATE SYNTHASE"/>
    <property type="match status" value="1"/>
</dbReference>
<evidence type="ECO:0000256" key="1">
    <source>
        <dbReference type="ARBA" id="ARBA00001946"/>
    </source>
</evidence>
<comment type="cofactor">
    <cofactor evidence="1">
        <name>Mg(2+)</name>
        <dbReference type="ChEBI" id="CHEBI:18420"/>
    </cofactor>
</comment>
<evidence type="ECO:0000256" key="3">
    <source>
        <dbReference type="ARBA" id="ARBA00022679"/>
    </source>
</evidence>
<evidence type="ECO:0000313" key="8">
    <source>
        <dbReference type="Proteomes" id="UP000618733"/>
    </source>
</evidence>
<reference evidence="7" key="1">
    <citation type="submission" date="2020-12" db="EMBL/GenBank/DDBJ databases">
        <title>Leucobacter sp. CAS2, isolated from Chromium sludge.</title>
        <authorList>
            <person name="Xu Z."/>
        </authorList>
    </citation>
    <scope>NUCLEOTIDE SEQUENCE</scope>
    <source>
        <strain evidence="7">CSA2</strain>
    </source>
</reference>
<evidence type="ECO:0000256" key="4">
    <source>
        <dbReference type="ARBA" id="ARBA00022723"/>
    </source>
</evidence>
<dbReference type="SFLD" id="SFLDS00005">
    <property type="entry name" value="Isoprenoid_Synthase_Type_I"/>
    <property type="match status" value="1"/>
</dbReference>
<dbReference type="AlphaFoldDB" id="A0A934UWC1"/>
<keyword evidence="4" id="KW-0479">Metal-binding</keyword>
<comment type="similarity">
    <text evidence="2 6">Belongs to the FPP/GGPP synthase family.</text>
</comment>
<sequence length="366" mass="40018">MQDTTRLAGLIQERINDTVARHRERLEPLGPDTAPLLDEAIGFLSGGKRFRAQFAILGYRAVRGLDIDGEVDAEFGAVLDAACALELFHAAALIHDDVIDRSDTRRGRLSVHRLFSALHSRGGWKGAADHFGLASAILLGDLLQSWADELMQAACDAAPDRGWALRTREHFNRMRSEVALGQYLDVLEEQRTLFAEHDVQLERSTRVLVYKSAKYSVEAPLLIGAALAGANEDQEAALAEFGLPVGVAFQLRDDLLGVFGDAEVTGKPAGDDLVEGKRTVLVTLARENLPGTQQRIFDDLLGTELDGDQVAMMQRTIRESGAVDQVEEMITRNVDRATTAIGRAPIRENAARMLATLAERAARRTA</sequence>
<proteinExistence type="inferred from homology"/>
<evidence type="ECO:0000256" key="5">
    <source>
        <dbReference type="ARBA" id="ARBA00022842"/>
    </source>
</evidence>
<protein>
    <submittedName>
        <fullName evidence="7">Polyprenyl synthetase family protein</fullName>
    </submittedName>
</protein>
<comment type="caution">
    <text evidence="7">The sequence shown here is derived from an EMBL/GenBank/DDBJ whole genome shotgun (WGS) entry which is preliminary data.</text>
</comment>
<dbReference type="PANTHER" id="PTHR12001">
    <property type="entry name" value="GERANYLGERANYL PYROPHOSPHATE SYNTHASE"/>
    <property type="match status" value="1"/>
</dbReference>
<dbReference type="PROSITE" id="PS00444">
    <property type="entry name" value="POLYPRENYL_SYNTHASE_2"/>
    <property type="match status" value="1"/>
</dbReference>
<evidence type="ECO:0000313" key="7">
    <source>
        <dbReference type="EMBL" id="MBK0421519.1"/>
    </source>
</evidence>
<dbReference type="GO" id="GO:0046872">
    <property type="term" value="F:metal ion binding"/>
    <property type="evidence" value="ECO:0007669"/>
    <property type="project" value="UniProtKB-KW"/>
</dbReference>
<evidence type="ECO:0000256" key="6">
    <source>
        <dbReference type="RuleBase" id="RU004466"/>
    </source>
</evidence>
<dbReference type="EMBL" id="JAEHOI010000004">
    <property type="protein sequence ID" value="MBK0421519.1"/>
    <property type="molecule type" value="Genomic_DNA"/>
</dbReference>
<keyword evidence="3 6" id="KW-0808">Transferase</keyword>
<dbReference type="RefSeq" id="WP_200131727.1">
    <property type="nucleotide sequence ID" value="NZ_JAEHOI010000004.1"/>
</dbReference>
<keyword evidence="5" id="KW-0460">Magnesium</keyword>
<dbReference type="Gene3D" id="1.10.600.10">
    <property type="entry name" value="Farnesyl Diphosphate Synthase"/>
    <property type="match status" value="1"/>
</dbReference>
<gene>
    <name evidence="7" type="ORF">JD292_05460</name>
</gene>
<accession>A0A934UWC1</accession>
<keyword evidence="8" id="KW-1185">Reference proteome</keyword>
<dbReference type="GO" id="GO:0008299">
    <property type="term" value="P:isoprenoid biosynthetic process"/>
    <property type="evidence" value="ECO:0007669"/>
    <property type="project" value="InterPro"/>
</dbReference>
<dbReference type="GO" id="GO:0004659">
    <property type="term" value="F:prenyltransferase activity"/>
    <property type="evidence" value="ECO:0007669"/>
    <property type="project" value="InterPro"/>
</dbReference>
<organism evidence="7 8">
    <name type="scientific">Leucobacter edaphi</name>
    <dbReference type="NCBI Taxonomy" id="2796472"/>
    <lineage>
        <taxon>Bacteria</taxon>
        <taxon>Bacillati</taxon>
        <taxon>Actinomycetota</taxon>
        <taxon>Actinomycetes</taxon>
        <taxon>Micrococcales</taxon>
        <taxon>Microbacteriaceae</taxon>
        <taxon>Leucobacter</taxon>
    </lineage>
</organism>
<dbReference type="PROSITE" id="PS00723">
    <property type="entry name" value="POLYPRENYL_SYNTHASE_1"/>
    <property type="match status" value="1"/>
</dbReference>
<dbReference type="Pfam" id="PF00348">
    <property type="entry name" value="polyprenyl_synt"/>
    <property type="match status" value="1"/>
</dbReference>
<evidence type="ECO:0000256" key="2">
    <source>
        <dbReference type="ARBA" id="ARBA00006706"/>
    </source>
</evidence>
<name>A0A934UWC1_9MICO</name>
<dbReference type="InterPro" id="IPR008949">
    <property type="entry name" value="Isoprenoid_synthase_dom_sf"/>
</dbReference>